<dbReference type="Pfam" id="PF01575">
    <property type="entry name" value="MaoC_dehydratas"/>
    <property type="match status" value="1"/>
</dbReference>
<evidence type="ECO:0000256" key="1">
    <source>
        <dbReference type="ARBA" id="ARBA00022679"/>
    </source>
</evidence>
<dbReference type="InterPro" id="IPR002539">
    <property type="entry name" value="MaoC-like_dom"/>
</dbReference>
<dbReference type="FunFam" id="3.10.129.10:FF:000042">
    <property type="entry name" value="MaoC domain protein dehydratase"/>
    <property type="match status" value="1"/>
</dbReference>
<dbReference type="PANTHER" id="PTHR43356">
    <property type="entry name" value="PHOSPHATE ACETYLTRANSFERASE"/>
    <property type="match status" value="1"/>
</dbReference>
<dbReference type="Gene3D" id="3.40.718.10">
    <property type="entry name" value="Isopropylmalate Dehydrogenase"/>
    <property type="match status" value="1"/>
</dbReference>
<dbReference type="SUPFAM" id="SSF53659">
    <property type="entry name" value="Isocitrate/Isopropylmalate dehydrogenase-like"/>
    <property type="match status" value="1"/>
</dbReference>
<dbReference type="SUPFAM" id="SSF54637">
    <property type="entry name" value="Thioesterase/thiol ester dehydrase-isomerase"/>
    <property type="match status" value="1"/>
</dbReference>
<dbReference type="Pfam" id="PF01515">
    <property type="entry name" value="PTA_PTB"/>
    <property type="match status" value="1"/>
</dbReference>
<evidence type="ECO:0000313" key="7">
    <source>
        <dbReference type="Proteomes" id="UP000324194"/>
    </source>
</evidence>
<evidence type="ECO:0000313" key="6">
    <source>
        <dbReference type="EMBL" id="VVC74805.1"/>
    </source>
</evidence>
<keyword evidence="1 6" id="KW-0808">Transferase</keyword>
<sequence length="470" mass="51021">MEYLENRTFDEIQIGDTDSLTRTLTEKDIQVFAIMSGDINPAHVDIEYAQSDMFHKIIGHGMWGGALISTVLGTQLPGPGTIYVGQTIRFKRPVGIGDTLTVKVTATEKNPEKKRVTFACEVRNQDNDMVMEGQAEVVAPVKKIRRLKAVLPHIALRRPYSLFDPYLTEAKKIGPLRAGVIHPVHAKIIEAVHDAQRSGFIIPVLMGKKELILRAAQEAEIDVSDYEIIDVEHSHLAAVKAIALARSGEVGMLVRGGVTKEELLHAMQKPDKGLMTERHMSYVLVLDVPTYPKALILTDPMVNVDPGLEVKRGITQNAIDFAKALGVEQPKVAILAGMDNVSPAMRSTVDAAGLCKMAERGQIKGGILDGPLTFDNVISAEVAQSKGITSPVIGDADILVVPSVETGNILAEQLEYLAESRNAGLLLGSRVPVLMSRINDVYSSTVACALAILSVDHHKKEAVKLSKELS</sequence>
<protein>
    <submittedName>
        <fullName evidence="6">Phosphate acetyltransferase</fullName>
    </submittedName>
</protein>
<evidence type="ECO:0000259" key="5">
    <source>
        <dbReference type="Pfam" id="PF01575"/>
    </source>
</evidence>
<name>A0A5E4PDZ5_9COXI</name>
<evidence type="ECO:0000256" key="3">
    <source>
        <dbReference type="ARBA" id="ARBA00023315"/>
    </source>
</evidence>
<dbReference type="EMBL" id="LR699119">
    <property type="protein sequence ID" value="VVC74805.1"/>
    <property type="molecule type" value="Genomic_DNA"/>
</dbReference>
<reference evidence="6 7" key="1">
    <citation type="submission" date="2019-08" db="EMBL/GenBank/DDBJ databases">
        <authorList>
            <person name="Guy L."/>
        </authorList>
    </citation>
    <scope>NUCLEOTIDE SEQUENCE [LARGE SCALE GENOMIC DNA]</scope>
    <source>
        <strain evidence="6 7">SGT-108</strain>
    </source>
</reference>
<organism evidence="6 7">
    <name type="scientific">Aquicella siphonis</name>
    <dbReference type="NCBI Taxonomy" id="254247"/>
    <lineage>
        <taxon>Bacteria</taxon>
        <taxon>Pseudomonadati</taxon>
        <taxon>Pseudomonadota</taxon>
        <taxon>Gammaproteobacteria</taxon>
        <taxon>Legionellales</taxon>
        <taxon>Coxiellaceae</taxon>
        <taxon>Aquicella</taxon>
    </lineage>
</organism>
<dbReference type="InterPro" id="IPR002505">
    <property type="entry name" value="PTA_PTB"/>
</dbReference>
<evidence type="ECO:0000256" key="2">
    <source>
        <dbReference type="ARBA" id="ARBA00023239"/>
    </source>
</evidence>
<dbReference type="CDD" id="cd03449">
    <property type="entry name" value="R_hydratase"/>
    <property type="match status" value="1"/>
</dbReference>
<dbReference type="Proteomes" id="UP000324194">
    <property type="component" value="Chromosome 1"/>
</dbReference>
<dbReference type="InterPro" id="IPR050500">
    <property type="entry name" value="Phos_Acetyltrans/Butyryltrans"/>
</dbReference>
<evidence type="ECO:0000259" key="4">
    <source>
        <dbReference type="Pfam" id="PF01515"/>
    </source>
</evidence>
<dbReference type="KEGG" id="asip:AQUSIP_00770"/>
<dbReference type="NCBIfam" id="NF006045">
    <property type="entry name" value="PRK08190.1"/>
    <property type="match status" value="1"/>
</dbReference>
<keyword evidence="7" id="KW-1185">Reference proteome</keyword>
<accession>A0A5E4PDZ5</accession>
<keyword evidence="2" id="KW-0456">Lyase</keyword>
<dbReference type="PANTHER" id="PTHR43356:SF2">
    <property type="entry name" value="PHOSPHATE ACETYLTRANSFERASE"/>
    <property type="match status" value="1"/>
</dbReference>
<dbReference type="GO" id="GO:0016836">
    <property type="term" value="F:hydro-lyase activity"/>
    <property type="evidence" value="ECO:0007669"/>
    <property type="project" value="UniProtKB-ARBA"/>
</dbReference>
<feature type="domain" description="MaoC-like" evidence="5">
    <location>
        <begin position="20"/>
        <end position="118"/>
    </location>
</feature>
<dbReference type="GO" id="GO:0016746">
    <property type="term" value="F:acyltransferase activity"/>
    <property type="evidence" value="ECO:0007669"/>
    <property type="project" value="UniProtKB-KW"/>
</dbReference>
<dbReference type="AlphaFoldDB" id="A0A5E4PDZ5"/>
<dbReference type="OrthoDB" id="9774179at2"/>
<proteinExistence type="predicted"/>
<dbReference type="InterPro" id="IPR029069">
    <property type="entry name" value="HotDog_dom_sf"/>
</dbReference>
<dbReference type="RefSeq" id="WP_148337542.1">
    <property type="nucleotide sequence ID" value="NZ_LR699119.1"/>
</dbReference>
<dbReference type="Gene3D" id="3.10.129.10">
    <property type="entry name" value="Hotdog Thioesterase"/>
    <property type="match status" value="1"/>
</dbReference>
<gene>
    <name evidence="6" type="primary">pta</name>
    <name evidence="6" type="ORF">AQUSIP_00770</name>
</gene>
<feature type="domain" description="Phosphate acetyl/butaryl transferase" evidence="4">
    <location>
        <begin position="237"/>
        <end position="434"/>
    </location>
</feature>
<keyword evidence="3" id="KW-0012">Acyltransferase</keyword>